<feature type="domain" description="VTC" evidence="1">
    <location>
        <begin position="28"/>
        <end position="238"/>
    </location>
</feature>
<evidence type="ECO:0000313" key="3">
    <source>
        <dbReference type="Proteomes" id="UP000011863"/>
    </source>
</evidence>
<dbReference type="Pfam" id="PF09359">
    <property type="entry name" value="VTC"/>
    <property type="match status" value="1"/>
</dbReference>
<dbReference type="InterPro" id="IPR018966">
    <property type="entry name" value="VTC_domain"/>
</dbReference>
<accession>A0A6C7E8E7</accession>
<dbReference type="AlphaFoldDB" id="A0A6C7E8E7"/>
<gene>
    <name evidence="2" type="ORF">YM304_05540</name>
</gene>
<evidence type="ECO:0000259" key="1">
    <source>
        <dbReference type="Pfam" id="PF09359"/>
    </source>
</evidence>
<name>A0A6C7E8E7_ILUCY</name>
<dbReference type="InterPro" id="IPR042267">
    <property type="entry name" value="VTC_sf"/>
</dbReference>
<proteinExistence type="predicted"/>
<dbReference type="KEGG" id="aym:YM304_05540"/>
<dbReference type="OrthoDB" id="148766at2"/>
<protein>
    <recommendedName>
        <fullName evidence="1">VTC domain-containing protein</fullName>
    </recommendedName>
</protein>
<dbReference type="Gene3D" id="3.20.100.30">
    <property type="entry name" value="VTC, catalytic tunnel domain"/>
    <property type="match status" value="1"/>
</dbReference>
<dbReference type="RefSeq" id="WP_015440116.1">
    <property type="nucleotide sequence ID" value="NC_020520.1"/>
</dbReference>
<dbReference type="EMBL" id="AP012057">
    <property type="protein sequence ID" value="BAN00868.1"/>
    <property type="molecule type" value="Genomic_DNA"/>
</dbReference>
<dbReference type="GO" id="GO:0006799">
    <property type="term" value="P:polyphosphate biosynthetic process"/>
    <property type="evidence" value="ECO:0007669"/>
    <property type="project" value="UniProtKB-ARBA"/>
</dbReference>
<dbReference type="CDD" id="cd07750">
    <property type="entry name" value="PolyPPase_VTC_like"/>
    <property type="match status" value="1"/>
</dbReference>
<keyword evidence="3" id="KW-1185">Reference proteome</keyword>
<organism evidence="2 3">
    <name type="scientific">Ilumatobacter coccineus (strain NBRC 103263 / KCTC 29153 / YM16-304)</name>
    <dbReference type="NCBI Taxonomy" id="1313172"/>
    <lineage>
        <taxon>Bacteria</taxon>
        <taxon>Bacillati</taxon>
        <taxon>Actinomycetota</taxon>
        <taxon>Acidimicrobiia</taxon>
        <taxon>Acidimicrobiales</taxon>
        <taxon>Ilumatobacteraceae</taxon>
        <taxon>Ilumatobacter</taxon>
    </lineage>
</organism>
<dbReference type="SUPFAM" id="SSF55154">
    <property type="entry name" value="CYTH-like phosphatases"/>
    <property type="match status" value="1"/>
</dbReference>
<sequence>MDSIDQALATFEPISLRDANDVAELQTRVDRKYLVDEATLVALLDASAPTARVLEIDGERSCRYRSTYFDTEDFALYRAAVQGRRRRHKVRSRRYGAAGPCFLEVKSKGQRGANVKSRIDYARGDHDTITADGCGFVADATGGPELAAALRPVLGTAYDRSTIVDTASRSRLTFDRHLRCTDEMGDTAGEHGDGVVLGAIVVETKSVGTPSAADRWLWHHHVRPTKISKYCTGLAAIHPELPANKWHRVLARHWHTDAGTDCRQPAR</sequence>
<dbReference type="InterPro" id="IPR033469">
    <property type="entry name" value="CYTH-like_dom_sf"/>
</dbReference>
<dbReference type="Proteomes" id="UP000011863">
    <property type="component" value="Chromosome"/>
</dbReference>
<reference evidence="2 3" key="1">
    <citation type="journal article" date="2013" name="Int. J. Syst. Evol. Microbiol.">
        <title>Ilumatobacter nonamiense sp. nov. and Ilumatobacter coccineum sp. nov., isolated from seashore sand.</title>
        <authorList>
            <person name="Matsumoto A."/>
            <person name="Kasai H."/>
            <person name="Matsuo Y."/>
            <person name="Shizuri Y."/>
            <person name="Ichikawa N."/>
            <person name="Fujita N."/>
            <person name="Omura S."/>
            <person name="Takahashi Y."/>
        </authorList>
    </citation>
    <scope>NUCLEOTIDE SEQUENCE [LARGE SCALE GENOMIC DNA]</scope>
    <source>
        <strain evidence="3">NBRC 103263 / KCTC 29153 / YM16-304</strain>
    </source>
</reference>
<evidence type="ECO:0000313" key="2">
    <source>
        <dbReference type="EMBL" id="BAN00868.1"/>
    </source>
</evidence>